<feature type="domain" description="Arm-like repeat" evidence="1">
    <location>
        <begin position="3"/>
        <end position="106"/>
    </location>
</feature>
<protein>
    <recommendedName>
        <fullName evidence="1">Arm-like repeat domain-containing protein</fullName>
    </recommendedName>
</protein>
<sequence length="207" mass="23306">MAVSRVLDVMADHKVQDLDRILEHEPLSVVLSGLEDSSDPYLMYQTCYAFQALQYVPDDEPALRVVLRHSTDVVDSLVKITSALKLDQGWVFEGLEMLQEVALLGEIAVNTVWTATVRQQAADLLSYLYQDDQDWGHDESVKRWMVTILDKLESTSDQAVSKHTIALLQELNLDPQDPTPLSVEIPTSNPGLIFNPRQGPENLLHRV</sequence>
<dbReference type="EMBL" id="JAAAUQ010001133">
    <property type="protein sequence ID" value="KAF9142516.1"/>
    <property type="molecule type" value="Genomic_DNA"/>
</dbReference>
<comment type="caution">
    <text evidence="2">The sequence shown here is derived from an EMBL/GenBank/DDBJ whole genome shotgun (WGS) entry which is preliminary data.</text>
</comment>
<reference evidence="2" key="1">
    <citation type="journal article" date="2020" name="Fungal Divers.">
        <title>Resolving the Mortierellaceae phylogeny through synthesis of multi-gene phylogenetics and phylogenomics.</title>
        <authorList>
            <person name="Vandepol N."/>
            <person name="Liber J."/>
            <person name="Desiro A."/>
            <person name="Na H."/>
            <person name="Kennedy M."/>
            <person name="Barry K."/>
            <person name="Grigoriev I.V."/>
            <person name="Miller A.N."/>
            <person name="O'Donnell K."/>
            <person name="Stajich J.E."/>
            <person name="Bonito G."/>
        </authorList>
    </citation>
    <scope>NUCLEOTIDE SEQUENCE</scope>
    <source>
        <strain evidence="2">NRRL 6426</strain>
    </source>
</reference>
<evidence type="ECO:0000313" key="3">
    <source>
        <dbReference type="Proteomes" id="UP000748756"/>
    </source>
</evidence>
<organism evidence="2 3">
    <name type="scientific">Linnemannia schmuckeri</name>
    <dbReference type="NCBI Taxonomy" id="64567"/>
    <lineage>
        <taxon>Eukaryota</taxon>
        <taxon>Fungi</taxon>
        <taxon>Fungi incertae sedis</taxon>
        <taxon>Mucoromycota</taxon>
        <taxon>Mortierellomycotina</taxon>
        <taxon>Mortierellomycetes</taxon>
        <taxon>Mortierellales</taxon>
        <taxon>Mortierellaceae</taxon>
        <taxon>Linnemannia</taxon>
    </lineage>
</organism>
<keyword evidence="3" id="KW-1185">Reference proteome</keyword>
<proteinExistence type="predicted"/>
<evidence type="ECO:0000259" key="1">
    <source>
        <dbReference type="Pfam" id="PF23948"/>
    </source>
</evidence>
<dbReference type="Proteomes" id="UP000748756">
    <property type="component" value="Unassembled WGS sequence"/>
</dbReference>
<dbReference type="OrthoDB" id="2422986at2759"/>
<evidence type="ECO:0000313" key="2">
    <source>
        <dbReference type="EMBL" id="KAF9142516.1"/>
    </source>
</evidence>
<gene>
    <name evidence="2" type="ORF">BG015_000801</name>
</gene>
<accession>A0A9P5RQN0</accession>
<dbReference type="Pfam" id="PF23948">
    <property type="entry name" value="ARM_5"/>
    <property type="match status" value="1"/>
</dbReference>
<dbReference type="InterPro" id="IPR056251">
    <property type="entry name" value="Arm_rpt_dom"/>
</dbReference>
<dbReference type="AlphaFoldDB" id="A0A9P5RQN0"/>
<name>A0A9P5RQN0_9FUNG</name>